<reference evidence="6" key="1">
    <citation type="submission" date="2014-07" db="EMBL/GenBank/DDBJ databases">
        <title>Identification of a novel salt tolerance gene in wild soybean by whole-genome sequencing.</title>
        <authorList>
            <person name="Lam H.-M."/>
            <person name="Qi X."/>
            <person name="Li M.-W."/>
            <person name="Liu X."/>
            <person name="Xie M."/>
            <person name="Ni M."/>
            <person name="Xu X."/>
        </authorList>
    </citation>
    <scope>NUCLEOTIDE SEQUENCE [LARGE SCALE GENOMIC DNA]</scope>
    <source>
        <tissue evidence="6">Root</tissue>
    </source>
</reference>
<dbReference type="InterPro" id="IPR013783">
    <property type="entry name" value="Ig-like_fold"/>
</dbReference>
<dbReference type="Gene3D" id="2.60.40.10">
    <property type="entry name" value="Immunoglobulins"/>
    <property type="match status" value="1"/>
</dbReference>
<dbReference type="PROSITE" id="PS00608">
    <property type="entry name" value="GLYCOSYL_HYDROL_F2_2"/>
    <property type="match status" value="1"/>
</dbReference>
<dbReference type="PANTHER" id="PTHR46323">
    <property type="entry name" value="BETA-GALACTOSIDASE"/>
    <property type="match status" value="1"/>
</dbReference>
<dbReference type="Pfam" id="PF00703">
    <property type="entry name" value="Glyco_hydro_2"/>
    <property type="match status" value="1"/>
</dbReference>
<dbReference type="InterPro" id="IPR050347">
    <property type="entry name" value="Bact_Beta-galactosidase"/>
</dbReference>
<dbReference type="SUPFAM" id="SSF74650">
    <property type="entry name" value="Galactose mutarotase-like"/>
    <property type="match status" value="1"/>
</dbReference>
<proteinExistence type="predicted"/>
<feature type="non-terminal residue" evidence="6">
    <location>
        <position position="1"/>
    </location>
</feature>
<accession>A0A0B2R5W3</accession>
<evidence type="ECO:0000256" key="1">
    <source>
        <dbReference type="ARBA" id="ARBA00001412"/>
    </source>
</evidence>
<gene>
    <name evidence="6" type="ORF">glysoja_031946</name>
</gene>
<dbReference type="GO" id="GO:0004565">
    <property type="term" value="F:beta-galactosidase activity"/>
    <property type="evidence" value="ECO:0007669"/>
    <property type="project" value="UniProtKB-EC"/>
</dbReference>
<dbReference type="Gene3D" id="2.70.98.10">
    <property type="match status" value="1"/>
</dbReference>
<evidence type="ECO:0000313" key="6">
    <source>
        <dbReference type="EMBL" id="KHN27338.1"/>
    </source>
</evidence>
<dbReference type="EC" id="3.2.1.23" evidence="2"/>
<dbReference type="Pfam" id="PF02929">
    <property type="entry name" value="Bgal_small_N"/>
    <property type="match status" value="1"/>
</dbReference>
<dbReference type="InterPro" id="IPR006102">
    <property type="entry name" value="Ig-like_GH2"/>
</dbReference>
<sequence>VFITDYFFKANLAEDFSYAEIMVEVKIDRLQETSKDNVLTNYTIEATLFDSGSWYTSDGNPDLLSSNLADIKLQPSSAPTQPLGFHGYVLTGELQSPKLWSAEKPYLYTLVVVLKDRSGRVVDLVIRGVNRHEHHPQLGKANIESCMIKHPTMEPKWATAMLDRVIGMIERDKNHTCIISWSLGNESGFGTNHFALAGWIRGRDSSRVLHYEGGGSRTPCTDIVCPMYMRVWDMVKISNDPTETRPLILCEYSHAMGNSNGNLHIYWEAIDNTFGLQGGFIWDWVDQALVKVYEDGTKHWAYGGEFGDVPNDLNFCLNGLTFPDRTPHPVLHEVKYLYQPTKVALKEGKLEVLSLSGADEEELFLTIMAKLLNSTRWVEAGDIVSSAQVQLTARRNIIPHAVDTSGVMGVHVMKNGILPCFWRAPIDNDKGGNSASYLSRWKAAGMDCLHFITESCSVQNITENSVTILVVFVGVTKGEDGSISNQDKSKVLYTTEMTYTIYASGDAIIECNMKSNPDLPPLPRVGIKLNVEKSLDQATWYGRGPFECYPDRKAATQIAFYEHNVGELHVPYIVPGESSGRADVRWATFRNKNGFGIYASKYGSSPPMQMSASYYSTLEFDRATHNEELIEGDSIEIHLDHKHMGLGGDDSWSPCVHKQYLIPPVPYSFSVRLCPVTPATSGHNIYKSQFKNS</sequence>
<feature type="domain" description="Beta galactosidase small chain/" evidence="5">
    <location>
        <begin position="397"/>
        <end position="674"/>
    </location>
</feature>
<dbReference type="GO" id="GO:0030246">
    <property type="term" value="F:carbohydrate binding"/>
    <property type="evidence" value="ECO:0007669"/>
    <property type="project" value="InterPro"/>
</dbReference>
<dbReference type="InterPro" id="IPR036156">
    <property type="entry name" value="Beta-gal/glucu_dom_sf"/>
</dbReference>
<dbReference type="Pfam" id="PF02836">
    <property type="entry name" value="Glyco_hydro_2_C"/>
    <property type="match status" value="1"/>
</dbReference>
<dbReference type="GO" id="GO:0009341">
    <property type="term" value="C:beta-galactosidase complex"/>
    <property type="evidence" value="ECO:0007669"/>
    <property type="project" value="InterPro"/>
</dbReference>
<evidence type="ECO:0000256" key="4">
    <source>
        <dbReference type="ARBA" id="ARBA00023295"/>
    </source>
</evidence>
<dbReference type="SMART" id="SM01038">
    <property type="entry name" value="Bgal_small_N"/>
    <property type="match status" value="1"/>
</dbReference>
<keyword evidence="4 6" id="KW-0326">Glycosidase</keyword>
<name>A0A0B2R5W3_GLYSO</name>
<protein>
    <recommendedName>
        <fullName evidence="2">beta-galactosidase</fullName>
        <ecNumber evidence="2">3.2.1.23</ecNumber>
    </recommendedName>
</protein>
<dbReference type="InterPro" id="IPR017853">
    <property type="entry name" value="GH"/>
</dbReference>
<dbReference type="SUPFAM" id="SSF51445">
    <property type="entry name" value="(Trans)glycosidases"/>
    <property type="match status" value="1"/>
</dbReference>
<dbReference type="SUPFAM" id="SSF49303">
    <property type="entry name" value="beta-Galactosidase/glucuronidase domain"/>
    <property type="match status" value="1"/>
</dbReference>
<dbReference type="InterPro" id="IPR014718">
    <property type="entry name" value="GH-type_carb-bd"/>
</dbReference>
<dbReference type="Gene3D" id="3.20.20.80">
    <property type="entry name" value="Glycosidases"/>
    <property type="match status" value="1"/>
</dbReference>
<dbReference type="GO" id="GO:0005990">
    <property type="term" value="P:lactose catabolic process"/>
    <property type="evidence" value="ECO:0007669"/>
    <property type="project" value="TreeGrafter"/>
</dbReference>
<dbReference type="FunFam" id="2.70.98.10:FF:000017">
    <property type="entry name" value="Glycoside hydrolase family 2 protein"/>
    <property type="match status" value="1"/>
</dbReference>
<dbReference type="InterPro" id="IPR004199">
    <property type="entry name" value="B-gal_small/dom_5"/>
</dbReference>
<dbReference type="InterPro" id="IPR023232">
    <property type="entry name" value="Glyco_hydro_2_AS"/>
</dbReference>
<organism evidence="6">
    <name type="scientific">Glycine soja</name>
    <name type="common">Wild soybean</name>
    <dbReference type="NCBI Taxonomy" id="3848"/>
    <lineage>
        <taxon>Eukaryota</taxon>
        <taxon>Viridiplantae</taxon>
        <taxon>Streptophyta</taxon>
        <taxon>Embryophyta</taxon>
        <taxon>Tracheophyta</taxon>
        <taxon>Spermatophyta</taxon>
        <taxon>Magnoliopsida</taxon>
        <taxon>eudicotyledons</taxon>
        <taxon>Gunneridae</taxon>
        <taxon>Pentapetalae</taxon>
        <taxon>rosids</taxon>
        <taxon>fabids</taxon>
        <taxon>Fabales</taxon>
        <taxon>Fabaceae</taxon>
        <taxon>Papilionoideae</taxon>
        <taxon>50 kb inversion clade</taxon>
        <taxon>NPAAA clade</taxon>
        <taxon>indigoferoid/millettioid clade</taxon>
        <taxon>Phaseoleae</taxon>
        <taxon>Glycine</taxon>
        <taxon>Glycine subgen. Soja</taxon>
    </lineage>
</organism>
<evidence type="ECO:0000256" key="3">
    <source>
        <dbReference type="ARBA" id="ARBA00022801"/>
    </source>
</evidence>
<dbReference type="Proteomes" id="UP000053555">
    <property type="component" value="Unassembled WGS sequence"/>
</dbReference>
<dbReference type="InterPro" id="IPR011013">
    <property type="entry name" value="Gal_mutarotase_sf_dom"/>
</dbReference>
<dbReference type="EMBL" id="KN653373">
    <property type="protein sequence ID" value="KHN27338.1"/>
    <property type="molecule type" value="Genomic_DNA"/>
</dbReference>
<evidence type="ECO:0000259" key="5">
    <source>
        <dbReference type="SMART" id="SM01038"/>
    </source>
</evidence>
<dbReference type="InterPro" id="IPR006103">
    <property type="entry name" value="Glyco_hydro_2_cat"/>
</dbReference>
<dbReference type="PANTHER" id="PTHR46323:SF2">
    <property type="entry name" value="BETA-GALACTOSIDASE"/>
    <property type="match status" value="1"/>
</dbReference>
<dbReference type="AlphaFoldDB" id="A0A0B2R5W3"/>
<keyword evidence="3 6" id="KW-0378">Hydrolase</keyword>
<comment type="catalytic activity">
    <reaction evidence="1">
        <text>Hydrolysis of terminal non-reducing beta-D-galactose residues in beta-D-galactosides.</text>
        <dbReference type="EC" id="3.2.1.23"/>
    </reaction>
</comment>
<evidence type="ECO:0000256" key="2">
    <source>
        <dbReference type="ARBA" id="ARBA00012756"/>
    </source>
</evidence>